<keyword evidence="7 9" id="KW-0675">Receptor</keyword>
<organism evidence="11 12">
    <name type="scientific">Bombyx mori</name>
    <name type="common">Silk moth</name>
    <dbReference type="NCBI Taxonomy" id="7091"/>
    <lineage>
        <taxon>Eukaryota</taxon>
        <taxon>Metazoa</taxon>
        <taxon>Ecdysozoa</taxon>
        <taxon>Arthropoda</taxon>
        <taxon>Hexapoda</taxon>
        <taxon>Insecta</taxon>
        <taxon>Pterygota</taxon>
        <taxon>Neoptera</taxon>
        <taxon>Endopterygota</taxon>
        <taxon>Lepidoptera</taxon>
        <taxon>Glossata</taxon>
        <taxon>Ditrysia</taxon>
        <taxon>Bombycoidea</taxon>
        <taxon>Bombycidae</taxon>
        <taxon>Bombycinae</taxon>
        <taxon>Bombyx</taxon>
    </lineage>
</organism>
<keyword evidence="12" id="KW-1185">Reference proteome</keyword>
<evidence type="ECO:0000256" key="5">
    <source>
        <dbReference type="ARBA" id="ARBA00022989"/>
    </source>
</evidence>
<keyword evidence="6 9" id="KW-0472">Membrane</keyword>
<dbReference type="GO" id="GO:0005549">
    <property type="term" value="F:odorant binding"/>
    <property type="evidence" value="ECO:0007669"/>
    <property type="project" value="InterPro"/>
</dbReference>
<protein>
    <recommendedName>
        <fullName evidence="9">Odorant receptor</fullName>
    </recommendedName>
</protein>
<dbReference type="PANTHER" id="PTHR21137">
    <property type="entry name" value="ODORANT RECEPTOR"/>
    <property type="match status" value="1"/>
</dbReference>
<feature type="transmembrane region" description="Helical" evidence="9">
    <location>
        <begin position="57"/>
        <end position="75"/>
    </location>
</feature>
<dbReference type="Pfam" id="PF02949">
    <property type="entry name" value="7tm_6"/>
    <property type="match status" value="1"/>
</dbReference>
<accession>A0A8R2HS70</accession>
<dbReference type="GO" id="GO:0005886">
    <property type="term" value="C:plasma membrane"/>
    <property type="evidence" value="ECO:0007669"/>
    <property type="project" value="UniProtKB-SubCell"/>
</dbReference>
<evidence type="ECO:0000256" key="1">
    <source>
        <dbReference type="ARBA" id="ARBA00004141"/>
    </source>
</evidence>
<dbReference type="GO" id="GO:0004984">
    <property type="term" value="F:olfactory receptor activity"/>
    <property type="evidence" value="ECO:0007669"/>
    <property type="project" value="InterPro"/>
</dbReference>
<dbReference type="PANTHER" id="PTHR21137:SF44">
    <property type="entry name" value="ODORANT RECEPTOR 13A-RELATED"/>
    <property type="match status" value="1"/>
</dbReference>
<reference evidence="12" key="1">
    <citation type="journal article" date="2008" name="Insect Biochem. Mol. Biol.">
        <title>The genome of a lepidopteran model insect, the silkworm Bombyx mori.</title>
        <authorList>
            <consortium name="International Silkworm Genome Consortium"/>
        </authorList>
    </citation>
    <scope>NUCLEOTIDE SEQUENCE [LARGE SCALE GENOMIC DNA]</scope>
    <source>
        <strain evidence="12">p50T</strain>
    </source>
</reference>
<evidence type="ECO:0000256" key="9">
    <source>
        <dbReference type="RuleBase" id="RU351113"/>
    </source>
</evidence>
<keyword evidence="4 9" id="KW-0552">Olfaction</keyword>
<proteinExistence type="inferred from homology"/>
<evidence type="ECO:0000256" key="6">
    <source>
        <dbReference type="ARBA" id="ARBA00023136"/>
    </source>
</evidence>
<feature type="coiled-coil region" evidence="10">
    <location>
        <begin position="268"/>
        <end position="295"/>
    </location>
</feature>
<sequence>MTSFKKNFLSKNPKYLDKVYNRNDYDKTFVTPKAILHWSGIKMTHTITELQGKYWSVYYWFEFVNIFAAMCLEFLGMLDTARGGTFDDAVKIFRMMPCNGYTVLSLIKSFNMVRYRPVYENLIDEIGGMWPDGAVGEEEHKIISSALKQINFVVKGYYYCNHYLLVSFLCPPFFQRIKGLLGREWEMMLHFFYWLPFNPNQPVYFEILLTIQTWHAIIVIWLNMSGDLLFCLFLSHITTQLDLLSVRIKKLVLVSVDRQLPDHFPLGMLSKDTERLSAEQEIKEQQQELAEIVKRHHALIRLSKDVEDMYSFSLLVNFLNSSIFICFCGFCSVVVEKWNETAYKSFLVTTLSQIWFLCWYGQKLLDSSEGVSDALYKCGWYNASKKVKTSILIMLHRSQKGVSVTTFGFSVISLASYSKIMKTAWSYFTLLLNIYNK</sequence>
<evidence type="ECO:0000256" key="4">
    <source>
        <dbReference type="ARBA" id="ARBA00022725"/>
    </source>
</evidence>
<dbReference type="InterPro" id="IPR004117">
    <property type="entry name" value="7tm6_olfct_rcpt"/>
</dbReference>
<comment type="similarity">
    <text evidence="9">Belongs to the insect chemoreceptor superfamily. Heteromeric odorant receptor channel (TC 1.A.69) family.</text>
</comment>
<comment type="subcellular location">
    <subcellularLocation>
        <location evidence="9">Cell membrane</location>
        <topology evidence="9">Multi-pass membrane protein</topology>
    </subcellularLocation>
    <subcellularLocation>
        <location evidence="1">Membrane</location>
        <topology evidence="1">Multi-pass membrane protein</topology>
    </subcellularLocation>
</comment>
<evidence type="ECO:0000256" key="7">
    <source>
        <dbReference type="ARBA" id="ARBA00023170"/>
    </source>
</evidence>
<name>A0A8R2HS70_BOMMO</name>
<dbReference type="AlphaFoldDB" id="A0A8R2HS70"/>
<dbReference type="Proteomes" id="UP000005204">
    <property type="component" value="Unassembled WGS sequence"/>
</dbReference>
<feature type="transmembrane region" description="Helical" evidence="9">
    <location>
        <begin position="310"/>
        <end position="335"/>
    </location>
</feature>
<keyword evidence="10" id="KW-0175">Coiled coil</keyword>
<keyword evidence="5 9" id="KW-1133">Transmembrane helix</keyword>
<keyword evidence="2 9" id="KW-0716">Sensory transduction</keyword>
<evidence type="ECO:0000313" key="11">
    <source>
        <dbReference type="EnsemblMetazoa" id="XP_021205480.2"/>
    </source>
</evidence>
<keyword evidence="8 9" id="KW-0807">Transducer</keyword>
<evidence type="ECO:0000313" key="12">
    <source>
        <dbReference type="Proteomes" id="UP000005204"/>
    </source>
</evidence>
<keyword evidence="3 9" id="KW-0812">Transmembrane</keyword>
<evidence type="ECO:0000256" key="10">
    <source>
        <dbReference type="SAM" id="Coils"/>
    </source>
</evidence>
<evidence type="ECO:0000256" key="2">
    <source>
        <dbReference type="ARBA" id="ARBA00022606"/>
    </source>
</evidence>
<evidence type="ECO:0000256" key="3">
    <source>
        <dbReference type="ARBA" id="ARBA00022692"/>
    </source>
</evidence>
<comment type="caution">
    <text evidence="9">Lacks conserved residue(s) required for the propagation of feature annotation.</text>
</comment>
<reference evidence="11" key="2">
    <citation type="submission" date="2022-06" db="UniProtKB">
        <authorList>
            <consortium name="EnsemblMetazoa"/>
        </authorList>
    </citation>
    <scope>IDENTIFICATION</scope>
    <source>
        <strain evidence="11">p50T (Dazao)</strain>
    </source>
</reference>
<dbReference type="GO" id="GO:0007165">
    <property type="term" value="P:signal transduction"/>
    <property type="evidence" value="ECO:0007669"/>
    <property type="project" value="UniProtKB-KW"/>
</dbReference>
<dbReference type="EnsemblMetazoa" id="XM_021349805.2">
    <property type="protein sequence ID" value="XP_021205480.2"/>
    <property type="gene ID" value="LOC101744272"/>
</dbReference>
<evidence type="ECO:0000256" key="8">
    <source>
        <dbReference type="ARBA" id="ARBA00023224"/>
    </source>
</evidence>